<protein>
    <recommendedName>
        <fullName evidence="4">DUF4173 domain-containing protein</fullName>
    </recommendedName>
</protein>
<feature type="transmembrane region" description="Helical" evidence="1">
    <location>
        <begin position="88"/>
        <end position="108"/>
    </location>
</feature>
<feature type="transmembrane region" description="Helical" evidence="1">
    <location>
        <begin position="370"/>
        <end position="391"/>
    </location>
</feature>
<feature type="transmembrane region" description="Helical" evidence="1">
    <location>
        <begin position="61"/>
        <end position="82"/>
    </location>
</feature>
<gene>
    <name evidence="2" type="ORF">J2W91_002261</name>
</gene>
<evidence type="ECO:0008006" key="4">
    <source>
        <dbReference type="Google" id="ProtNLM"/>
    </source>
</evidence>
<comment type="caution">
    <text evidence="2">The sequence shown here is derived from an EMBL/GenBank/DDBJ whole genome shotgun (WGS) entry which is preliminary data.</text>
</comment>
<reference evidence="2" key="1">
    <citation type="submission" date="2023-07" db="EMBL/GenBank/DDBJ databases">
        <title>Sorghum-associated microbial communities from plants grown in Nebraska, USA.</title>
        <authorList>
            <person name="Schachtman D."/>
        </authorList>
    </citation>
    <scope>NUCLEOTIDE SEQUENCE</scope>
    <source>
        <strain evidence="2">BE80</strain>
    </source>
</reference>
<feature type="transmembrane region" description="Helical" evidence="1">
    <location>
        <begin position="436"/>
        <end position="455"/>
    </location>
</feature>
<keyword evidence="1" id="KW-0812">Transmembrane</keyword>
<evidence type="ECO:0000256" key="1">
    <source>
        <dbReference type="SAM" id="Phobius"/>
    </source>
</evidence>
<feature type="transmembrane region" description="Helical" evidence="1">
    <location>
        <begin position="403"/>
        <end position="424"/>
    </location>
</feature>
<proteinExistence type="predicted"/>
<feature type="transmembrane region" description="Helical" evidence="1">
    <location>
        <begin position="209"/>
        <end position="227"/>
    </location>
</feature>
<organism evidence="2 3">
    <name type="scientific">Paenibacillus amylolyticus</name>
    <dbReference type="NCBI Taxonomy" id="1451"/>
    <lineage>
        <taxon>Bacteria</taxon>
        <taxon>Bacillati</taxon>
        <taxon>Bacillota</taxon>
        <taxon>Bacilli</taxon>
        <taxon>Bacillales</taxon>
        <taxon>Paenibacillaceae</taxon>
        <taxon>Paenibacillus</taxon>
    </lineage>
</organism>
<evidence type="ECO:0000313" key="3">
    <source>
        <dbReference type="Proteomes" id="UP001254832"/>
    </source>
</evidence>
<sequence>MIKKILDSPNRALITLCSALVLAIMHQYLFFDKGIGVSYPLFVVLFYGYMFVFARDRVKAFAWVDLFIASVVLLLALTFVLFDNELFHALNFLTVPGLIILHMAYLIGRKQTKWWKISLIGLAVDHLLPQSIRHWPTIGRTLMKKGGRKLASKQKVVVTKVFIGLIVSLPILIVVVGLLTSADGIFDQYLSGIPTWLNNLTLTPGLPRVIWIIIVSVFLFSYVWGFVQPIEYESERRENAHWKNQSVALPLAHRDENDGESSDPVMVNPSYEGTTPNSNLSKPHLVEPFRLDPIIIGTVLFVINSVYLLFVFVQFSYLFGAGVGNLPSELSYAEYARSGFIELVLVTGINFFILVIALQFTRSGGKISTIVHQVLLTLLIVCSAVMLYSAFMRLSLYEEAYGYTYIRFLVHAFMIFLALLLLIAGLRIRYTTIPLIRCYIVLALTAYVAMNYVGMDNQIAERNIERYHQSGQIDADYLANLSADAVPQLKQFADESYPELHELLLLNQSQYLLEKNDRSWSSFNVSRTIASRELTELRKQ</sequence>
<accession>A0AAP5LQU7</accession>
<keyword evidence="1" id="KW-0472">Membrane</keyword>
<keyword evidence="1" id="KW-1133">Transmembrane helix</keyword>
<dbReference type="Proteomes" id="UP001254832">
    <property type="component" value="Unassembled WGS sequence"/>
</dbReference>
<dbReference type="RefSeq" id="WP_310139355.1">
    <property type="nucleotide sequence ID" value="NZ_JAVDTR010000005.1"/>
</dbReference>
<name>A0AAP5LQU7_PAEAM</name>
<feature type="transmembrane region" description="Helical" evidence="1">
    <location>
        <begin position="37"/>
        <end position="54"/>
    </location>
</feature>
<dbReference type="EMBL" id="JAVDTR010000005">
    <property type="protein sequence ID" value="MDR6723799.1"/>
    <property type="molecule type" value="Genomic_DNA"/>
</dbReference>
<dbReference type="InterPro" id="IPR025291">
    <property type="entry name" value="DUF4153"/>
</dbReference>
<feature type="transmembrane region" description="Helical" evidence="1">
    <location>
        <begin position="12"/>
        <end position="31"/>
    </location>
</feature>
<feature type="transmembrane region" description="Helical" evidence="1">
    <location>
        <begin position="339"/>
        <end position="358"/>
    </location>
</feature>
<feature type="transmembrane region" description="Helical" evidence="1">
    <location>
        <begin position="157"/>
        <end position="179"/>
    </location>
</feature>
<evidence type="ECO:0000313" key="2">
    <source>
        <dbReference type="EMBL" id="MDR6723799.1"/>
    </source>
</evidence>
<feature type="transmembrane region" description="Helical" evidence="1">
    <location>
        <begin position="294"/>
        <end position="319"/>
    </location>
</feature>
<dbReference type="Pfam" id="PF13687">
    <property type="entry name" value="DUF4153"/>
    <property type="match status" value="1"/>
</dbReference>
<dbReference type="AlphaFoldDB" id="A0AAP5LQU7"/>